<name>A0A0U3LFQ6_9BURK</name>
<dbReference type="InterPro" id="IPR025847">
    <property type="entry name" value="MEDS_domain"/>
</dbReference>
<dbReference type="Pfam" id="PF14417">
    <property type="entry name" value="MEDS"/>
    <property type="match status" value="1"/>
</dbReference>
<gene>
    <name evidence="1" type="ORF">RD2015_2426</name>
</gene>
<dbReference type="OrthoDB" id="116243at2"/>
<organism evidence="1 2">
    <name type="scientific">Roseateles depolymerans</name>
    <dbReference type="NCBI Taxonomy" id="76731"/>
    <lineage>
        <taxon>Bacteria</taxon>
        <taxon>Pseudomonadati</taxon>
        <taxon>Pseudomonadota</taxon>
        <taxon>Betaproteobacteria</taxon>
        <taxon>Burkholderiales</taxon>
        <taxon>Sphaerotilaceae</taxon>
        <taxon>Roseateles</taxon>
    </lineage>
</organism>
<evidence type="ECO:0000313" key="2">
    <source>
        <dbReference type="Proteomes" id="UP000060699"/>
    </source>
</evidence>
<accession>A0A0U3LFQ6</accession>
<evidence type="ECO:0000313" key="1">
    <source>
        <dbReference type="EMBL" id="ALV06895.1"/>
    </source>
</evidence>
<dbReference type="EMBL" id="CP013729">
    <property type="protein sequence ID" value="ALV06895.1"/>
    <property type="molecule type" value="Genomic_DNA"/>
</dbReference>
<sequence>MTTSQVQRQPVPPASDAADESRLRLAGSRLRHFHVCAFFNSREEEHQVLGSFYRDGVRLGERNLHLVESGSMVAHRGHLAAGGMDVPGCEACGQLVMMPWHHAYLDDAGVFDRQRVLTLIEQVTREASAPGSVPVRVMGQMDWIVQPGVDRSEVIAYEAEVNEVLSRHQQPAICVYDIATLDGAMMMDLLRTHPLTLIGGALRENPFYTPPAQMLRELAARRGGGAEAGAASVRLTMT</sequence>
<dbReference type="PATRIC" id="fig|76731.3.peg.2483"/>
<dbReference type="RefSeq" id="WP_083526040.1">
    <property type="nucleotide sequence ID" value="NZ_CP013729.1"/>
</dbReference>
<dbReference type="KEGG" id="rdp:RD2015_2426"/>
<protein>
    <submittedName>
        <fullName evidence="1">Uncharacterized protein</fullName>
    </submittedName>
</protein>
<dbReference type="AlphaFoldDB" id="A0A0U3LFQ6"/>
<dbReference type="STRING" id="76731.RD2015_2426"/>
<dbReference type="Proteomes" id="UP000060699">
    <property type="component" value="Chromosome"/>
</dbReference>
<reference evidence="1 2" key="1">
    <citation type="submission" date="2015-12" db="EMBL/GenBank/DDBJ databases">
        <title>Complete genome of Roseateles depolymerans KCTC 42856.</title>
        <authorList>
            <person name="Kim K.M."/>
        </authorList>
    </citation>
    <scope>NUCLEOTIDE SEQUENCE [LARGE SCALE GENOMIC DNA]</scope>
    <source>
        <strain evidence="1 2">KCTC 42856</strain>
    </source>
</reference>
<keyword evidence="2" id="KW-1185">Reference proteome</keyword>
<proteinExistence type="predicted"/>